<sequence>MREVAATMNRAARSHPTPERVASSVSVDTITGIVDVTHDFLKEEQKKGIQSQFPDHWIHFKQEGRMVPLPGEPDVEYLDKDVTREPSKEGSYVMSVSKSGMLVVAAEPDDYSATGGENPYFAAVSYKFPKADEKLEVGQRILVEASGSIMESYPGQGGAKFVTVLPAYQPKKADITEAEAVRRALTKKKFTGGRDVISDLTFDEQKDQWIVTFIETFSTEKDVMEIVVRDQKEIE</sequence>
<gene>
    <name evidence="2" type="ORF">BTO30_09520</name>
</gene>
<feature type="region of interest" description="Disordered" evidence="1">
    <location>
        <begin position="1"/>
        <end position="23"/>
    </location>
</feature>
<protein>
    <submittedName>
        <fullName evidence="2">Uncharacterized protein</fullName>
    </submittedName>
</protein>
<comment type="caution">
    <text evidence="2">The sequence shown here is derived from an EMBL/GenBank/DDBJ whole genome shotgun (WGS) entry which is preliminary data.</text>
</comment>
<dbReference type="STRING" id="1714264.BTO30_09520"/>
<name>A0A1Q8Q5A1_9BACI</name>
<evidence type="ECO:0000313" key="2">
    <source>
        <dbReference type="EMBL" id="OLN22533.1"/>
    </source>
</evidence>
<reference evidence="2 3" key="1">
    <citation type="submission" date="2016-12" db="EMBL/GenBank/DDBJ databases">
        <title>Domibacillus antri genome sequencing.</title>
        <authorList>
            <person name="Verma A."/>
            <person name="Krishnamurthi S."/>
        </authorList>
    </citation>
    <scope>NUCLEOTIDE SEQUENCE [LARGE SCALE GENOMIC DNA]</scope>
    <source>
        <strain evidence="2 3">XD80</strain>
    </source>
</reference>
<dbReference type="Pfam" id="PF11518">
    <property type="entry name" value="DUF3221"/>
    <property type="match status" value="1"/>
</dbReference>
<dbReference type="Proteomes" id="UP000185568">
    <property type="component" value="Unassembled WGS sequence"/>
</dbReference>
<dbReference type="AlphaFoldDB" id="A0A1Q8Q5A1"/>
<proteinExistence type="predicted"/>
<evidence type="ECO:0000313" key="3">
    <source>
        <dbReference type="Proteomes" id="UP000185568"/>
    </source>
</evidence>
<organism evidence="2 3">
    <name type="scientific">Domibacillus antri</name>
    <dbReference type="NCBI Taxonomy" id="1714264"/>
    <lineage>
        <taxon>Bacteria</taxon>
        <taxon>Bacillati</taxon>
        <taxon>Bacillota</taxon>
        <taxon>Bacilli</taxon>
        <taxon>Bacillales</taxon>
        <taxon>Bacillaceae</taxon>
        <taxon>Domibacillus</taxon>
    </lineage>
</organism>
<dbReference type="InterPro" id="IPR021598">
    <property type="entry name" value="DUF3221"/>
</dbReference>
<keyword evidence="3" id="KW-1185">Reference proteome</keyword>
<accession>A0A1Q8Q5A1</accession>
<dbReference type="EMBL" id="MSDU01000017">
    <property type="protein sequence ID" value="OLN22533.1"/>
    <property type="molecule type" value="Genomic_DNA"/>
</dbReference>
<evidence type="ECO:0000256" key="1">
    <source>
        <dbReference type="SAM" id="MobiDB-lite"/>
    </source>
</evidence>